<organism evidence="1 2">
    <name type="scientific">Streptomyces halobius</name>
    <dbReference type="NCBI Taxonomy" id="2879846"/>
    <lineage>
        <taxon>Bacteria</taxon>
        <taxon>Bacillati</taxon>
        <taxon>Actinomycetota</taxon>
        <taxon>Actinomycetes</taxon>
        <taxon>Kitasatosporales</taxon>
        <taxon>Streptomycetaceae</taxon>
        <taxon>Streptomyces</taxon>
    </lineage>
</organism>
<protein>
    <submittedName>
        <fullName evidence="1">Uncharacterized protein</fullName>
    </submittedName>
</protein>
<reference evidence="1" key="1">
    <citation type="submission" date="2021-10" db="EMBL/GenBank/DDBJ databases">
        <title>Streptomyces nigrumlapis sp.nov.,an antimicrobial producing actinobacterium isolated from Black Gobi rocks.</title>
        <authorList>
            <person name="Wen Y."/>
            <person name="Zhang W."/>
            <person name="Liu X.G."/>
        </authorList>
    </citation>
    <scope>NUCLEOTIDE SEQUENCE</scope>
    <source>
        <strain evidence="1">ST13-2-2</strain>
    </source>
</reference>
<name>A0ABY4MGD1_9ACTN</name>
<keyword evidence="2" id="KW-1185">Reference proteome</keyword>
<gene>
    <name evidence="1" type="ORF">K9S39_37200</name>
</gene>
<sequence length="171" mass="18817">MGWHTSALFVRNRSIDDVVGYLPDTFGYEPSSERANGDGAWGCDSGDRLYCTERGGWAQLWDPECRFVPRLEHLIATDGPGPLKETQALAVTFSEVAFSLYDDGELIRHVAFSGRETVAAHGAPLSVEARIALPSWGPDESFLWSVIEDVTGVEGDFDQLFEVYDVVAGQE</sequence>
<evidence type="ECO:0000313" key="2">
    <source>
        <dbReference type="Proteomes" id="UP000830115"/>
    </source>
</evidence>
<dbReference type="RefSeq" id="WP_248867683.1">
    <property type="nucleotide sequence ID" value="NZ_CP086322.1"/>
</dbReference>
<evidence type="ECO:0000313" key="1">
    <source>
        <dbReference type="EMBL" id="UQA96762.1"/>
    </source>
</evidence>
<dbReference type="EMBL" id="CP086322">
    <property type="protein sequence ID" value="UQA96762.1"/>
    <property type="molecule type" value="Genomic_DNA"/>
</dbReference>
<accession>A0ABY4MGD1</accession>
<dbReference type="Proteomes" id="UP000830115">
    <property type="component" value="Chromosome"/>
</dbReference>
<proteinExistence type="predicted"/>